<dbReference type="InterPro" id="IPR024476">
    <property type="entry name" value="DUF3861"/>
</dbReference>
<geneLocation type="plasmid" evidence="2 3">
    <name>unnamed3</name>
</geneLocation>
<protein>
    <submittedName>
        <fullName evidence="2">DUF3861 domain-containing protein</fullName>
    </submittedName>
</protein>
<name>A0ABY4D554_9BACT</name>
<feature type="region of interest" description="Disordered" evidence="1">
    <location>
        <begin position="1"/>
        <end position="27"/>
    </location>
</feature>
<evidence type="ECO:0000313" key="3">
    <source>
        <dbReference type="Proteomes" id="UP000831113"/>
    </source>
</evidence>
<keyword evidence="2" id="KW-0614">Plasmid</keyword>
<dbReference type="InterPro" id="IPR038194">
    <property type="entry name" value="DUF3861_sf"/>
</dbReference>
<dbReference type="RefSeq" id="WP_243803317.1">
    <property type="nucleotide sequence ID" value="NZ_CP094672.1"/>
</dbReference>
<dbReference type="EMBL" id="CP094672">
    <property type="protein sequence ID" value="UOG77488.1"/>
    <property type="molecule type" value="Genomic_DNA"/>
</dbReference>
<sequence>MAKRAHHYRLRLEHMAPAATDQPTHPPLEVEFDNHDDIFQIIERLQARNLFAKPSQATEFAIGLKLFSEVMLNNRDHALFAEMRPAFSEFMKKLKSGGKPTEEQPKN</sequence>
<organism evidence="2 3">
    <name type="scientific">Hymenobacter tibetensis</name>
    <dbReference type="NCBI Taxonomy" id="497967"/>
    <lineage>
        <taxon>Bacteria</taxon>
        <taxon>Pseudomonadati</taxon>
        <taxon>Bacteroidota</taxon>
        <taxon>Cytophagia</taxon>
        <taxon>Cytophagales</taxon>
        <taxon>Hymenobacteraceae</taxon>
        <taxon>Hymenobacter</taxon>
    </lineage>
</organism>
<evidence type="ECO:0000256" key="1">
    <source>
        <dbReference type="SAM" id="MobiDB-lite"/>
    </source>
</evidence>
<keyword evidence="3" id="KW-1185">Reference proteome</keyword>
<evidence type="ECO:0000313" key="2">
    <source>
        <dbReference type="EMBL" id="UOG77488.1"/>
    </source>
</evidence>
<dbReference type="Gene3D" id="3.10.20.850">
    <property type="entry name" value="Protein of unknown function DUF3861"/>
    <property type="match status" value="1"/>
</dbReference>
<gene>
    <name evidence="2" type="ORF">MTX78_24390</name>
</gene>
<proteinExistence type="predicted"/>
<dbReference type="Proteomes" id="UP000831113">
    <property type="component" value="Plasmid unnamed3"/>
</dbReference>
<reference evidence="2 3" key="1">
    <citation type="submission" date="2022-03" db="EMBL/GenBank/DDBJ databases">
        <title>Hymenobactersp. isolated from the air.</title>
        <authorList>
            <person name="Won M."/>
            <person name="Kwon S.-W."/>
        </authorList>
    </citation>
    <scope>NUCLEOTIDE SEQUENCE [LARGE SCALE GENOMIC DNA]</scope>
    <source>
        <strain evidence="2 3">KACC 21982</strain>
        <plasmid evidence="2 3">unnamed3</plasmid>
    </source>
</reference>
<accession>A0ABY4D554</accession>
<dbReference type="Pfam" id="PF12977">
    <property type="entry name" value="DUF3861"/>
    <property type="match status" value="1"/>
</dbReference>